<sequence length="1094" mass="124590">MLMSCYAAELDDHLDIIYEGMGSKLASEFYIPVLQRTQQYWRISGYFSVDSLIVVAVGLAGLIKNNGRMRLIVGLHDISPELVEAYRLSREKAKEILEDFSKRISQDLDKVADEISRRRIEALAWMLANGMLEIKVALPRRTFLGLGNGIFHEKLMIFQDFDGCIIAAAGSANETRYAYEVNGENLTVHMSWREGHSEYIKRYIDRFEALWQDRHPDYVIFPLPEVIEKKLKEKFYPSEKPERDPLEDQAVLLCRSLVPAAKLIQQLGEIKDFAYLGLGPLILYPHQAYAVDYVLSRFPHRAILADEVGLGKTIEAGAIIKRLLTLGKVERVLILAPKNLTRQWLEEMWDRFSLRFWLFDSSKRAYVSADGEIHELGKNENPFDAGGFDLIIASWHYVRGSKKRYPEILTSSKFFDLIIIDEAHHARKKRYLGSKKIESTRLYELISELSITSPHVLLLTATPLQLHVTEAMDLLTIIGLGGPWVHEELFETYFRVLSCEPSRINRQDVLTCMEMLSWIIHHYLSREDAEKILTSLFKSGKGAIVHRLLDGKDIKVILNEMDFNELRKVLLALHPLQLFMVRNTRDKLKDIGFTFPERDIREEPVDLSSEHKKLLEQLDQYLREDYGLYERVLRGEARSVIGLVKSVYHQRFVSSFTAAYYTVKSRIEFLKALLNGDKEALLRAASHIFVDEELEGDEDEVVEVMEKLVSSVGRDPIIRELKKLEELEEGLRDFSLDVLSLRDPKLKKVAEVIKELVNSGNKVLVFSKYTDTVNAVVHFLLKGGYFTQSEIGMYTGEGGRLFKGESSIPVPVSKDEIVKELEEGSLRVLVCSDAASEGLNLQAASAVVNVDMPWNPAKVEQRIGRVDRIGQKAKVVYIRNVWYPDSIEAQMYRALFLRKELYNIVVGPAQEIISEGLRRALDEGGTYESIRKIVKETLEKVEELKQDIAKAVGIYSGTAWVGTGYESSGVVNRLAKFVLKACKALNLDVRQENNRLIFDEGCLPKELRRWNYVSLSVGSRNALTPAHPIIKWLCNEVILKAGGVGIRYPKSIYLVKDSDGFWHVKVIRREGGAQEELDAKGVLSLLDELLEVGA</sequence>
<protein>
    <recommendedName>
        <fullName evidence="9">Helicase</fullName>
    </recommendedName>
</protein>
<dbReference type="AlphaFoldDB" id="A0A7C3YEC5"/>
<dbReference type="PROSITE" id="PS51194">
    <property type="entry name" value="HELICASE_CTER"/>
    <property type="match status" value="1"/>
</dbReference>
<dbReference type="Gene3D" id="3.40.50.10810">
    <property type="entry name" value="Tandem AAA-ATPase domain"/>
    <property type="match status" value="1"/>
</dbReference>
<evidence type="ECO:0000256" key="5">
    <source>
        <dbReference type="SAM" id="Coils"/>
    </source>
</evidence>
<dbReference type="InterPro" id="IPR025202">
    <property type="entry name" value="PLD-like_dom"/>
</dbReference>
<evidence type="ECO:0000259" key="7">
    <source>
        <dbReference type="PROSITE" id="PS51194"/>
    </source>
</evidence>
<organism evidence="8">
    <name type="scientific">Geoglobus ahangari</name>
    <dbReference type="NCBI Taxonomy" id="113653"/>
    <lineage>
        <taxon>Archaea</taxon>
        <taxon>Methanobacteriati</taxon>
        <taxon>Methanobacteriota</taxon>
        <taxon>Archaeoglobi</taxon>
        <taxon>Archaeoglobales</taxon>
        <taxon>Archaeoglobaceae</taxon>
        <taxon>Geoglobus</taxon>
    </lineage>
</organism>
<evidence type="ECO:0000256" key="1">
    <source>
        <dbReference type="ARBA" id="ARBA00022741"/>
    </source>
</evidence>
<evidence type="ECO:0000259" key="6">
    <source>
        <dbReference type="PROSITE" id="PS51192"/>
    </source>
</evidence>
<keyword evidence="2" id="KW-0378">Hydrolase</keyword>
<keyword evidence="1" id="KW-0547">Nucleotide-binding</keyword>
<keyword evidence="5" id="KW-0175">Coiled coil</keyword>
<feature type="domain" description="Helicase C-terminal" evidence="7">
    <location>
        <begin position="745"/>
        <end position="912"/>
    </location>
</feature>
<dbReference type="InterPro" id="IPR014001">
    <property type="entry name" value="Helicase_ATP-bd"/>
</dbReference>
<keyword evidence="3" id="KW-0347">Helicase</keyword>
<gene>
    <name evidence="8" type="ORF">ENX77_00135</name>
</gene>
<comment type="caution">
    <text evidence="8">The sequence shown here is derived from an EMBL/GenBank/DDBJ whole genome shotgun (WGS) entry which is preliminary data.</text>
</comment>
<dbReference type="InterPro" id="IPR027417">
    <property type="entry name" value="P-loop_NTPase"/>
</dbReference>
<dbReference type="Pfam" id="PF00271">
    <property type="entry name" value="Helicase_C"/>
    <property type="match status" value="1"/>
</dbReference>
<dbReference type="CDD" id="cd09179">
    <property type="entry name" value="PLDc_N_DEXD_a"/>
    <property type="match status" value="1"/>
</dbReference>
<dbReference type="Pfam" id="PF00176">
    <property type="entry name" value="SNF2-rel_dom"/>
    <property type="match status" value="1"/>
</dbReference>
<evidence type="ECO:0000256" key="4">
    <source>
        <dbReference type="ARBA" id="ARBA00022840"/>
    </source>
</evidence>
<proteinExistence type="predicted"/>
<evidence type="ECO:0008006" key="9">
    <source>
        <dbReference type="Google" id="ProtNLM"/>
    </source>
</evidence>
<dbReference type="CDD" id="cd18793">
    <property type="entry name" value="SF2_C_SNF"/>
    <property type="match status" value="1"/>
</dbReference>
<dbReference type="GO" id="GO:0016787">
    <property type="term" value="F:hydrolase activity"/>
    <property type="evidence" value="ECO:0007669"/>
    <property type="project" value="UniProtKB-KW"/>
</dbReference>
<dbReference type="EMBL" id="DTPI01000003">
    <property type="protein sequence ID" value="HGE65542.1"/>
    <property type="molecule type" value="Genomic_DNA"/>
</dbReference>
<evidence type="ECO:0000256" key="2">
    <source>
        <dbReference type="ARBA" id="ARBA00022801"/>
    </source>
</evidence>
<dbReference type="PROSITE" id="PS51192">
    <property type="entry name" value="HELICASE_ATP_BIND_1"/>
    <property type="match status" value="1"/>
</dbReference>
<dbReference type="SMART" id="SM00490">
    <property type="entry name" value="HELICc"/>
    <property type="match status" value="1"/>
</dbReference>
<name>A0A7C3YEC5_9EURY</name>
<dbReference type="SMART" id="SM00487">
    <property type="entry name" value="DEXDc"/>
    <property type="match status" value="1"/>
</dbReference>
<dbReference type="Gene3D" id="3.30.870.10">
    <property type="entry name" value="Endonuclease Chain A"/>
    <property type="match status" value="1"/>
</dbReference>
<dbReference type="GO" id="GO:0005524">
    <property type="term" value="F:ATP binding"/>
    <property type="evidence" value="ECO:0007669"/>
    <property type="project" value="UniProtKB-KW"/>
</dbReference>
<dbReference type="CDD" id="cd18011">
    <property type="entry name" value="DEXDc_RapA"/>
    <property type="match status" value="1"/>
</dbReference>
<dbReference type="PANTHER" id="PTHR10799">
    <property type="entry name" value="SNF2/RAD54 HELICASE FAMILY"/>
    <property type="match status" value="1"/>
</dbReference>
<dbReference type="InterPro" id="IPR038718">
    <property type="entry name" value="SNF2-like_sf"/>
</dbReference>
<keyword evidence="4" id="KW-0067">ATP-binding</keyword>
<dbReference type="GO" id="GO:0140097">
    <property type="term" value="F:catalytic activity, acting on DNA"/>
    <property type="evidence" value="ECO:0007669"/>
    <property type="project" value="UniProtKB-ARBA"/>
</dbReference>
<evidence type="ECO:0000313" key="8">
    <source>
        <dbReference type="EMBL" id="HGE65542.1"/>
    </source>
</evidence>
<dbReference type="InterPro" id="IPR001650">
    <property type="entry name" value="Helicase_C-like"/>
</dbReference>
<dbReference type="Pfam" id="PF13091">
    <property type="entry name" value="PLDc_2"/>
    <property type="match status" value="1"/>
</dbReference>
<dbReference type="GO" id="GO:0004386">
    <property type="term" value="F:helicase activity"/>
    <property type="evidence" value="ECO:0007669"/>
    <property type="project" value="UniProtKB-KW"/>
</dbReference>
<dbReference type="InterPro" id="IPR049730">
    <property type="entry name" value="SNF2/RAD54-like_C"/>
</dbReference>
<feature type="coiled-coil region" evidence="5">
    <location>
        <begin position="927"/>
        <end position="954"/>
    </location>
</feature>
<dbReference type="SUPFAM" id="SSF52540">
    <property type="entry name" value="P-loop containing nucleoside triphosphate hydrolases"/>
    <property type="match status" value="2"/>
</dbReference>
<accession>A0A7C3YEC5</accession>
<dbReference type="InterPro" id="IPR057342">
    <property type="entry name" value="DEXDc_RapA"/>
</dbReference>
<feature type="domain" description="Helicase ATP-binding" evidence="6">
    <location>
        <begin position="293"/>
        <end position="481"/>
    </location>
</feature>
<reference evidence="8" key="1">
    <citation type="journal article" date="2020" name="mSystems">
        <title>Genome- and Community-Level Interaction Insights into Carbon Utilization and Element Cycling Functions of Hydrothermarchaeota in Hydrothermal Sediment.</title>
        <authorList>
            <person name="Zhou Z."/>
            <person name="Liu Y."/>
            <person name="Xu W."/>
            <person name="Pan J."/>
            <person name="Luo Z.H."/>
            <person name="Li M."/>
        </authorList>
    </citation>
    <scope>NUCLEOTIDE SEQUENCE [LARGE SCALE GENOMIC DNA]</scope>
    <source>
        <strain evidence="8">SpSt-97</strain>
    </source>
</reference>
<evidence type="ECO:0000256" key="3">
    <source>
        <dbReference type="ARBA" id="ARBA00022806"/>
    </source>
</evidence>
<dbReference type="Gene3D" id="3.40.50.300">
    <property type="entry name" value="P-loop containing nucleotide triphosphate hydrolases"/>
    <property type="match status" value="1"/>
</dbReference>
<dbReference type="InterPro" id="IPR000330">
    <property type="entry name" value="SNF2_N"/>
</dbReference>